<dbReference type="EMBL" id="AP012204">
    <property type="protein sequence ID" value="BAK34057.1"/>
    <property type="molecule type" value="Genomic_DNA"/>
</dbReference>
<evidence type="ECO:0000313" key="6">
    <source>
        <dbReference type="Proteomes" id="UP000007947"/>
    </source>
</evidence>
<keyword evidence="2" id="KW-0547">Nucleotide-binding</keyword>
<keyword evidence="2" id="KW-0067">ATP-binding</keyword>
<dbReference type="SUPFAM" id="SSF140931">
    <property type="entry name" value="Fic-like"/>
    <property type="match status" value="1"/>
</dbReference>
<evidence type="ECO:0000313" key="5">
    <source>
        <dbReference type="EMBL" id="BAK34057.1"/>
    </source>
</evidence>
<dbReference type="PANTHER" id="PTHR13504">
    <property type="entry name" value="FIDO DOMAIN-CONTAINING PROTEIN DDB_G0283145"/>
    <property type="match status" value="1"/>
</dbReference>
<evidence type="ECO:0000256" key="1">
    <source>
        <dbReference type="PIRSR" id="PIRSR640198-1"/>
    </source>
</evidence>
<feature type="site" description="Important for autoinhibition of adenylyltransferase activity" evidence="3">
    <location>
        <position position="45"/>
    </location>
</feature>
<evidence type="ECO:0000256" key="2">
    <source>
        <dbReference type="PIRSR" id="PIRSR640198-2"/>
    </source>
</evidence>
<feature type="binding site" evidence="2">
    <location>
        <begin position="176"/>
        <end position="183"/>
    </location>
    <ligand>
        <name>ATP</name>
        <dbReference type="ChEBI" id="CHEBI:30616"/>
    </ligand>
</feature>
<dbReference type="Pfam" id="PF02661">
    <property type="entry name" value="Fic"/>
    <property type="match status" value="1"/>
</dbReference>
<evidence type="ECO:0000259" key="4">
    <source>
        <dbReference type="PROSITE" id="PS51459"/>
    </source>
</evidence>
<sequence length="251" mass="29098">MIADEYAIDPRRYAKVLREQHSSRMKGGIYHLTQIVMAYNSNKIEGSQLSSEQTRYIYETRTIAGDDVNVDDIIETVNHFQAFDEMLDQVDEPITAQTMKSCHRTLKHGTADARQDWFAIGDWKRLANAIGDVQTTAPAKVELKITQLLRSVPETMSFEDIVDFHHRFERIHPFQDGNGRVGRLLMFQQCLRNGIMPFVVLDAQKQFYYRGLSEYDDEPGFLRDTFRSFQDAYYDRFAPFVEVLPASGKYT</sequence>
<dbReference type="InterPro" id="IPR003812">
    <property type="entry name" value="Fido"/>
</dbReference>
<evidence type="ECO:0000256" key="3">
    <source>
        <dbReference type="PIRSR" id="PIRSR640198-3"/>
    </source>
</evidence>
<name>F5XMY4_MICPN</name>
<gene>
    <name evidence="5" type="ordered locus">MLP_10430</name>
</gene>
<feature type="active site" evidence="1">
    <location>
        <position position="172"/>
    </location>
</feature>
<accession>F5XMY4</accession>
<organism evidence="5 6">
    <name type="scientific">Microlunatus phosphovorus (strain ATCC 700054 / DSM 10555 / JCM 9379 / NBRC 101784 / NCIMB 13414 / VKM Ac-1990 / NM-1)</name>
    <dbReference type="NCBI Taxonomy" id="1032480"/>
    <lineage>
        <taxon>Bacteria</taxon>
        <taxon>Bacillati</taxon>
        <taxon>Actinomycetota</taxon>
        <taxon>Actinomycetes</taxon>
        <taxon>Propionibacteriales</taxon>
        <taxon>Propionibacteriaceae</taxon>
        <taxon>Microlunatus</taxon>
    </lineage>
</organism>
<dbReference type="PROSITE" id="PS51459">
    <property type="entry name" value="FIDO"/>
    <property type="match status" value="1"/>
</dbReference>
<feature type="domain" description="Fido" evidence="4">
    <location>
        <begin position="94"/>
        <end position="231"/>
    </location>
</feature>
<keyword evidence="6" id="KW-1185">Reference proteome</keyword>
<dbReference type="InterPro" id="IPR036597">
    <property type="entry name" value="Fido-like_dom_sf"/>
</dbReference>
<dbReference type="STRING" id="1032480.MLP_10430"/>
<reference evidence="5 6" key="1">
    <citation type="submission" date="2011-05" db="EMBL/GenBank/DDBJ databases">
        <title>Whole genome sequence of Microlunatus phosphovorus NM-1.</title>
        <authorList>
            <person name="Hosoyama A."/>
            <person name="Sasaki K."/>
            <person name="Harada T."/>
            <person name="Igarashi R."/>
            <person name="Kawakoshi A."/>
            <person name="Sasagawa M."/>
            <person name="Fukada J."/>
            <person name="Nakamura S."/>
            <person name="Katano Y."/>
            <person name="Hanada S."/>
            <person name="Kamagata Y."/>
            <person name="Nakamura N."/>
            <person name="Yamazaki S."/>
            <person name="Fujita N."/>
        </authorList>
    </citation>
    <scope>NUCLEOTIDE SEQUENCE [LARGE SCALE GENOMIC DNA]</scope>
    <source>
        <strain evidence="6">ATCC 700054 / DSM 10555 / JCM 9379 / NBRC 101784 / NCIMB 13414 / VKM Ac-1990 / NM-1</strain>
    </source>
</reference>
<protein>
    <recommendedName>
        <fullName evidence="4">Fido domain-containing protein</fullName>
    </recommendedName>
</protein>
<dbReference type="Proteomes" id="UP000007947">
    <property type="component" value="Chromosome"/>
</dbReference>
<dbReference type="GO" id="GO:0005524">
    <property type="term" value="F:ATP binding"/>
    <property type="evidence" value="ECO:0007669"/>
    <property type="project" value="UniProtKB-KW"/>
</dbReference>
<dbReference type="InterPro" id="IPR040198">
    <property type="entry name" value="Fido_containing"/>
</dbReference>
<proteinExistence type="predicted"/>
<dbReference type="HOGENOM" id="CLU_040460_2_1_11"/>
<dbReference type="KEGG" id="mph:MLP_10430"/>
<feature type="binding site" evidence="2">
    <location>
        <begin position="208"/>
        <end position="209"/>
    </location>
    <ligand>
        <name>ATP</name>
        <dbReference type="ChEBI" id="CHEBI:30616"/>
    </ligand>
</feature>
<dbReference type="eggNOG" id="COG3177">
    <property type="taxonomic scope" value="Bacteria"/>
</dbReference>
<dbReference type="Gene3D" id="1.10.3290.10">
    <property type="entry name" value="Fido-like domain"/>
    <property type="match status" value="1"/>
</dbReference>
<dbReference type="PANTHER" id="PTHR13504:SF38">
    <property type="entry name" value="FIDO DOMAIN-CONTAINING PROTEIN"/>
    <property type="match status" value="1"/>
</dbReference>
<dbReference type="AlphaFoldDB" id="F5XMY4"/>